<reference evidence="1 2" key="1">
    <citation type="journal article" date="2019" name="Proc. Natl. Acad. Sci. U.S.A.">
        <title>Regulatory changes in pterin and carotenoid genes underlie balanced color polymorphisms in the wall lizard.</title>
        <authorList>
            <person name="Andrade P."/>
            <person name="Pinho C."/>
            <person name="Perez I de Lanuza G."/>
            <person name="Afonso S."/>
            <person name="Brejcha J."/>
            <person name="Rubin C.J."/>
            <person name="Wallerman O."/>
            <person name="Pereira P."/>
            <person name="Sabatino S.J."/>
            <person name="Bellati A."/>
            <person name="Pellitteri-Rosa D."/>
            <person name="Bosakova Z."/>
            <person name="Bunikis I."/>
            <person name="Carretero M.A."/>
            <person name="Feiner N."/>
            <person name="Marsik P."/>
            <person name="Pauperio F."/>
            <person name="Salvi D."/>
            <person name="Soler L."/>
            <person name="While G.M."/>
            <person name="Uller T."/>
            <person name="Font E."/>
            <person name="Andersson L."/>
            <person name="Carneiro M."/>
        </authorList>
    </citation>
    <scope>NUCLEOTIDE SEQUENCE</scope>
</reference>
<dbReference type="GO" id="GO:0060088">
    <property type="term" value="P:auditory receptor cell stereocilium organization"/>
    <property type="evidence" value="ECO:0007669"/>
    <property type="project" value="Ensembl"/>
</dbReference>
<organism evidence="1 2">
    <name type="scientific">Podarcis muralis</name>
    <name type="common">Wall lizard</name>
    <name type="synonym">Lacerta muralis</name>
    <dbReference type="NCBI Taxonomy" id="64176"/>
    <lineage>
        <taxon>Eukaryota</taxon>
        <taxon>Metazoa</taxon>
        <taxon>Chordata</taxon>
        <taxon>Craniata</taxon>
        <taxon>Vertebrata</taxon>
        <taxon>Euteleostomi</taxon>
        <taxon>Lepidosauria</taxon>
        <taxon>Squamata</taxon>
        <taxon>Bifurcata</taxon>
        <taxon>Unidentata</taxon>
        <taxon>Episquamata</taxon>
        <taxon>Laterata</taxon>
        <taxon>Lacertibaenia</taxon>
        <taxon>Lacertidae</taxon>
        <taxon>Podarcis</taxon>
    </lineage>
</organism>
<name>A0A670IZC8_PODMU</name>
<dbReference type="PANTHER" id="PTHR46926">
    <property type="entry name" value="GLUTAREDOXIN DOMAIN-CONTAINING CYSTEINE-RICH PROTEIN 2"/>
    <property type="match status" value="1"/>
</dbReference>
<reference evidence="1" key="2">
    <citation type="submission" date="2025-08" db="UniProtKB">
        <authorList>
            <consortium name="Ensembl"/>
        </authorList>
    </citation>
    <scope>IDENTIFICATION</scope>
</reference>
<gene>
    <name evidence="1" type="primary">GRXCR2</name>
</gene>
<dbReference type="OMA" id="PFFNDYK"/>
<dbReference type="GO" id="GO:0007605">
    <property type="term" value="P:sensory perception of sound"/>
    <property type="evidence" value="ECO:0007669"/>
    <property type="project" value="Ensembl"/>
</dbReference>
<reference evidence="1" key="3">
    <citation type="submission" date="2025-09" db="UniProtKB">
        <authorList>
            <consortium name="Ensembl"/>
        </authorList>
    </citation>
    <scope>IDENTIFICATION</scope>
</reference>
<accession>A0A670IZC8</accession>
<dbReference type="GO" id="GO:0120044">
    <property type="term" value="C:stereocilium base"/>
    <property type="evidence" value="ECO:0007669"/>
    <property type="project" value="Ensembl"/>
</dbReference>
<evidence type="ECO:0000313" key="1">
    <source>
        <dbReference type="Ensembl" id="ENSPMRP00000017161.1"/>
    </source>
</evidence>
<dbReference type="InterPro" id="IPR036410">
    <property type="entry name" value="HSP_DnaJ_Cys-rich_dom_sf"/>
</dbReference>
<dbReference type="Ensembl" id="ENSPMRT00000018277.1">
    <property type="protein sequence ID" value="ENSPMRP00000017161.1"/>
    <property type="gene ID" value="ENSPMRG00000011374.1"/>
</dbReference>
<dbReference type="GeneTree" id="ENSGT00940000158849"/>
<proteinExistence type="predicted"/>
<dbReference type="GO" id="GO:0005902">
    <property type="term" value="C:microvillus"/>
    <property type="evidence" value="ECO:0007669"/>
    <property type="project" value="Ensembl"/>
</dbReference>
<protein>
    <submittedName>
        <fullName evidence="1">Glutaredoxin and cysteine rich domain containing 2</fullName>
    </submittedName>
</protein>
<sequence length="286" mass="32191">MDELQMKLSPRHDARSRKVRFKISSAYSGRVLKQVYEDGQELEIPQEEYPHSFRHCSFEPKDDFFGLGETPGSGFCPSAKMNAQRISVFREGNKYTLTGSPSLLNDHQAEGSHMAQDPHSPHLTNRARNEGHHTIRMGSNLATTLLTTDEENPPVLDIGKIIIYTSNLKIIRSPLTKKELVRKIIQDEGLEDWSFTYHEGRGETCSNPSDENIKETECELVHNEHMQEANGDISCSQCKGSGSAPCSVCHGSKFSMLANRFKESYRALRCPACNENGRQPCRTCVQ</sequence>
<evidence type="ECO:0000313" key="2">
    <source>
        <dbReference type="Proteomes" id="UP000472272"/>
    </source>
</evidence>
<dbReference type="InterPro" id="IPR033023">
    <property type="entry name" value="GRXCR2"/>
</dbReference>
<keyword evidence="2" id="KW-1185">Reference proteome</keyword>
<dbReference type="SUPFAM" id="SSF57938">
    <property type="entry name" value="DnaJ/Hsp40 cysteine-rich domain"/>
    <property type="match status" value="1"/>
</dbReference>
<dbReference type="AlphaFoldDB" id="A0A670IZC8"/>
<dbReference type="PANTHER" id="PTHR46926:SF1">
    <property type="entry name" value="GLUTAREDOXIN DOMAIN-CONTAINING CYSTEINE-RICH PROTEIN 2"/>
    <property type="match status" value="1"/>
</dbReference>
<dbReference type="GO" id="GO:0120043">
    <property type="term" value="C:stereocilium shaft"/>
    <property type="evidence" value="ECO:0007669"/>
    <property type="project" value="Ensembl"/>
</dbReference>
<dbReference type="Proteomes" id="UP000472272">
    <property type="component" value="Chromosome 2"/>
</dbReference>